<accession>A0ABS0FPG5</accession>
<evidence type="ECO:0000313" key="2">
    <source>
        <dbReference type="Proteomes" id="UP000626180"/>
    </source>
</evidence>
<dbReference type="Pfam" id="PF08875">
    <property type="entry name" value="DUF1833"/>
    <property type="match status" value="1"/>
</dbReference>
<sequence>MTVLEQVYASGGDVLIYTIELTCEAWDDPILICNGFDDQVCGTEDGRTVTFVAGAIEVALPERSNNGNQNLDFSIDNVTGEAQQKIDAALENEDRIILMYREYLASDLSEPAQTPYRMTVLGGEINSGTVQVQAGYFDLINNGWPRDVYTTTFSPGLRYL</sequence>
<name>A0ABS0FPG5_PSELU</name>
<proteinExistence type="predicted"/>
<organism evidence="1 2">
    <name type="scientific">Pseudomonas luteola</name>
    <dbReference type="NCBI Taxonomy" id="47886"/>
    <lineage>
        <taxon>Bacteria</taxon>
        <taxon>Pseudomonadati</taxon>
        <taxon>Pseudomonadota</taxon>
        <taxon>Gammaproteobacteria</taxon>
        <taxon>Pseudomonadales</taxon>
        <taxon>Pseudomonadaceae</taxon>
        <taxon>Pseudomonas</taxon>
    </lineage>
</organism>
<gene>
    <name evidence="1" type="ORF">IRZ65_16345</name>
</gene>
<dbReference type="InterPro" id="IPR014974">
    <property type="entry name" value="DUF1833"/>
</dbReference>
<dbReference type="EMBL" id="JADMCD010000009">
    <property type="protein sequence ID" value="MBF8642252.1"/>
    <property type="molecule type" value="Genomic_DNA"/>
</dbReference>
<evidence type="ECO:0000313" key="1">
    <source>
        <dbReference type="EMBL" id="MBF8642252.1"/>
    </source>
</evidence>
<reference evidence="1 2" key="1">
    <citation type="submission" date="2020-10" db="EMBL/GenBank/DDBJ databases">
        <title>Genome sequences of Pseudomonas isolates.</title>
        <authorList>
            <person name="Wessels L."/>
            <person name="Reich F."/>
            <person name="Hammerl J."/>
        </authorList>
    </citation>
    <scope>NUCLEOTIDE SEQUENCE [LARGE SCALE GENOMIC DNA]</scope>
    <source>
        <strain evidence="1 2">20-MO00624-0</strain>
    </source>
</reference>
<keyword evidence="2" id="KW-1185">Reference proteome</keyword>
<protein>
    <submittedName>
        <fullName evidence="1">DUF1833 family protein</fullName>
    </submittedName>
</protein>
<dbReference type="RefSeq" id="WP_073450295.1">
    <property type="nucleotide sequence ID" value="NZ_DAMAAI010000008.1"/>
</dbReference>
<dbReference type="Proteomes" id="UP000626180">
    <property type="component" value="Unassembled WGS sequence"/>
</dbReference>
<comment type="caution">
    <text evidence="1">The sequence shown here is derived from an EMBL/GenBank/DDBJ whole genome shotgun (WGS) entry which is preliminary data.</text>
</comment>